<dbReference type="EMBL" id="JACCCC010000001">
    <property type="protein sequence ID" value="NYE50038.1"/>
    <property type="molecule type" value="Genomic_DNA"/>
</dbReference>
<gene>
    <name evidence="2" type="ORF">HDA32_005158</name>
</gene>
<accession>A0A852U1D8</accession>
<dbReference type="RefSeq" id="WP_218882595.1">
    <property type="nucleotide sequence ID" value="NZ_BAAAYY010000019.1"/>
</dbReference>
<dbReference type="InterPro" id="IPR001509">
    <property type="entry name" value="Epimerase_deHydtase"/>
</dbReference>
<evidence type="ECO:0000259" key="1">
    <source>
        <dbReference type="Pfam" id="PF01370"/>
    </source>
</evidence>
<dbReference type="PANTHER" id="PTHR43245">
    <property type="entry name" value="BIFUNCTIONAL POLYMYXIN RESISTANCE PROTEIN ARNA"/>
    <property type="match status" value="1"/>
</dbReference>
<comment type="caution">
    <text evidence="2">The sequence shown here is derived from an EMBL/GenBank/DDBJ whole genome shotgun (WGS) entry which is preliminary data.</text>
</comment>
<dbReference type="Gene3D" id="3.40.50.720">
    <property type="entry name" value="NAD(P)-binding Rossmann-like Domain"/>
    <property type="match status" value="1"/>
</dbReference>
<keyword evidence="3" id="KW-1185">Reference proteome</keyword>
<reference evidence="2 3" key="1">
    <citation type="submission" date="2020-07" db="EMBL/GenBank/DDBJ databases">
        <title>Sequencing the genomes of 1000 actinobacteria strains.</title>
        <authorList>
            <person name="Klenk H.-P."/>
        </authorList>
    </citation>
    <scope>NUCLEOTIDE SEQUENCE [LARGE SCALE GENOMIC DNA]</scope>
    <source>
        <strain evidence="2 3">CXB654</strain>
    </source>
</reference>
<evidence type="ECO:0000313" key="2">
    <source>
        <dbReference type="EMBL" id="NYE50038.1"/>
    </source>
</evidence>
<dbReference type="InterPro" id="IPR050177">
    <property type="entry name" value="Lipid_A_modif_metabolic_enz"/>
</dbReference>
<dbReference type="InterPro" id="IPR036291">
    <property type="entry name" value="NAD(P)-bd_dom_sf"/>
</dbReference>
<feature type="domain" description="NAD-dependent epimerase/dehydratase" evidence="1">
    <location>
        <begin position="1"/>
        <end position="227"/>
    </location>
</feature>
<organism evidence="2 3">
    <name type="scientific">Spinactinospora alkalitolerans</name>
    <dbReference type="NCBI Taxonomy" id="687207"/>
    <lineage>
        <taxon>Bacteria</taxon>
        <taxon>Bacillati</taxon>
        <taxon>Actinomycetota</taxon>
        <taxon>Actinomycetes</taxon>
        <taxon>Streptosporangiales</taxon>
        <taxon>Nocardiopsidaceae</taxon>
        <taxon>Spinactinospora</taxon>
    </lineage>
</organism>
<dbReference type="PANTHER" id="PTHR43245:SF13">
    <property type="entry name" value="UDP-D-APIOSE_UDP-D-XYLOSE SYNTHASE 2"/>
    <property type="match status" value="1"/>
</dbReference>
<dbReference type="AlphaFoldDB" id="A0A852U1D8"/>
<protein>
    <submittedName>
        <fullName evidence="2">Nucleoside-diphosphate-sugar epimerase</fullName>
    </submittedName>
</protein>
<sequence length="327" mass="35060">MTGASGFIGSHLVASLISNGYWVIGADHSSPRRSTIAMRNLSEVLDHPRFRFVECDLRITDVTALLQDVSTVFHLAGVSGVRESWGARFEDYATVNLVGTQRILEACCSAGVQRVVLASSSSVYGSAPGGSSRVSDLPVPVSPYGVSKLAAERLALAYGARTGVPFDVLALRYFTVYGPRQRSTMLMARILDAAFTQQPMTLFGDGSQRRHFTFVGDAVAATVMAGTCSLADSIVVNVAGPRSITISDVIAAAEQATGRTIPLRFEANRAGDVEASEADLQLTRSVLGYEPRVDLGEGITRHWDWYLRTGRRPTASRRSVAVAGGEQ</sequence>
<dbReference type="Proteomes" id="UP000589036">
    <property type="component" value="Unassembled WGS sequence"/>
</dbReference>
<evidence type="ECO:0000313" key="3">
    <source>
        <dbReference type="Proteomes" id="UP000589036"/>
    </source>
</evidence>
<proteinExistence type="predicted"/>
<dbReference type="SUPFAM" id="SSF51735">
    <property type="entry name" value="NAD(P)-binding Rossmann-fold domains"/>
    <property type="match status" value="1"/>
</dbReference>
<name>A0A852U1D8_9ACTN</name>
<dbReference type="Pfam" id="PF01370">
    <property type="entry name" value="Epimerase"/>
    <property type="match status" value="1"/>
</dbReference>